<dbReference type="PROSITE" id="PS50853">
    <property type="entry name" value="FN3"/>
    <property type="match status" value="1"/>
</dbReference>
<evidence type="ECO:0000259" key="3">
    <source>
        <dbReference type="PROSITE" id="PS50853"/>
    </source>
</evidence>
<dbReference type="CDD" id="cd00063">
    <property type="entry name" value="FN3"/>
    <property type="match status" value="1"/>
</dbReference>
<evidence type="ECO:0000313" key="5">
    <source>
        <dbReference type="Proteomes" id="UP000664169"/>
    </source>
</evidence>
<dbReference type="EMBL" id="CAJPDQ010000038">
    <property type="protein sequence ID" value="CAF9931212.1"/>
    <property type="molecule type" value="Genomic_DNA"/>
</dbReference>
<evidence type="ECO:0000256" key="1">
    <source>
        <dbReference type="SAM" id="MobiDB-lite"/>
    </source>
</evidence>
<gene>
    <name evidence="4" type="ORF">GOMPHAMPRED_005847</name>
</gene>
<evidence type="ECO:0008006" key="6">
    <source>
        <dbReference type="Google" id="ProtNLM"/>
    </source>
</evidence>
<dbReference type="GO" id="GO:0005802">
    <property type="term" value="C:trans-Golgi network"/>
    <property type="evidence" value="ECO:0007669"/>
    <property type="project" value="TreeGrafter"/>
</dbReference>
<dbReference type="InterPro" id="IPR031669">
    <property type="entry name" value="Fn3_2"/>
</dbReference>
<dbReference type="Gene3D" id="6.20.120.50">
    <property type="match status" value="1"/>
</dbReference>
<dbReference type="Pfam" id="PF12738">
    <property type="entry name" value="PTCB-BRCT"/>
    <property type="match status" value="1"/>
</dbReference>
<dbReference type="InterPro" id="IPR036116">
    <property type="entry name" value="FN3_sf"/>
</dbReference>
<dbReference type="InterPro" id="IPR001357">
    <property type="entry name" value="BRCT_dom"/>
</dbReference>
<dbReference type="PANTHER" id="PTHR47351">
    <property type="entry name" value="CHITIN BIOSYNTHESIS PROTEIN CHS5"/>
    <property type="match status" value="1"/>
</dbReference>
<feature type="domain" description="Fibronectin type-III" evidence="3">
    <location>
        <begin position="53"/>
        <end position="147"/>
    </location>
</feature>
<dbReference type="FunFam" id="2.60.40.10:FF:000453">
    <property type="entry name" value="Chitin biosynthesis protein CHS5"/>
    <property type="match status" value="1"/>
</dbReference>
<dbReference type="PROSITE" id="PS50172">
    <property type="entry name" value="BRCT"/>
    <property type="match status" value="1"/>
</dbReference>
<dbReference type="SMART" id="SM00292">
    <property type="entry name" value="BRCT"/>
    <property type="match status" value="1"/>
</dbReference>
<feature type="compositionally biased region" description="Basic and acidic residues" evidence="1">
    <location>
        <begin position="327"/>
        <end position="343"/>
    </location>
</feature>
<dbReference type="GO" id="GO:0000747">
    <property type="term" value="P:conjugation with cellular fusion"/>
    <property type="evidence" value="ECO:0007669"/>
    <property type="project" value="TreeGrafter"/>
</dbReference>
<keyword evidence="5" id="KW-1185">Reference proteome</keyword>
<reference evidence="4" key="1">
    <citation type="submission" date="2021-03" db="EMBL/GenBank/DDBJ databases">
        <authorList>
            <person name="Tagirdzhanova G."/>
        </authorList>
    </citation>
    <scope>NUCLEOTIDE SEQUENCE</scope>
</reference>
<dbReference type="InterPro" id="IPR013783">
    <property type="entry name" value="Ig-like_fold"/>
</dbReference>
<evidence type="ECO:0000313" key="4">
    <source>
        <dbReference type="EMBL" id="CAF9931212.1"/>
    </source>
</evidence>
<dbReference type="GO" id="GO:0034044">
    <property type="term" value="C:exomer complex"/>
    <property type="evidence" value="ECO:0007669"/>
    <property type="project" value="TreeGrafter"/>
</dbReference>
<dbReference type="AlphaFoldDB" id="A0A8H3FUB5"/>
<dbReference type="Gene3D" id="2.60.40.10">
    <property type="entry name" value="Immunoglobulins"/>
    <property type="match status" value="1"/>
</dbReference>
<dbReference type="Gene3D" id="3.40.50.10190">
    <property type="entry name" value="BRCT domain"/>
    <property type="match status" value="1"/>
</dbReference>
<name>A0A8H3FUB5_9LECA</name>
<dbReference type="PANTHER" id="PTHR47351:SF1">
    <property type="entry name" value="CHITIN BIOSYNTHESIS PROTEIN CHS5"/>
    <property type="match status" value="1"/>
</dbReference>
<feature type="compositionally biased region" description="Low complexity" evidence="1">
    <location>
        <begin position="312"/>
        <end position="326"/>
    </location>
</feature>
<feature type="compositionally biased region" description="Polar residues" evidence="1">
    <location>
        <begin position="277"/>
        <end position="297"/>
    </location>
</feature>
<proteinExistence type="predicted"/>
<dbReference type="CDD" id="cd17742">
    <property type="entry name" value="BRCT_CHS5_like"/>
    <property type="match status" value="1"/>
</dbReference>
<dbReference type="SUPFAM" id="SSF52113">
    <property type="entry name" value="BRCT domain"/>
    <property type="match status" value="1"/>
</dbReference>
<dbReference type="OrthoDB" id="245697at2759"/>
<dbReference type="InterPro" id="IPR003961">
    <property type="entry name" value="FN3_dom"/>
</dbReference>
<organism evidence="4 5">
    <name type="scientific">Gomphillus americanus</name>
    <dbReference type="NCBI Taxonomy" id="1940652"/>
    <lineage>
        <taxon>Eukaryota</taxon>
        <taxon>Fungi</taxon>
        <taxon>Dikarya</taxon>
        <taxon>Ascomycota</taxon>
        <taxon>Pezizomycotina</taxon>
        <taxon>Lecanoromycetes</taxon>
        <taxon>OSLEUM clade</taxon>
        <taxon>Ostropomycetidae</taxon>
        <taxon>Ostropales</taxon>
        <taxon>Graphidaceae</taxon>
        <taxon>Gomphilloideae</taxon>
        <taxon>Gomphillus</taxon>
    </lineage>
</organism>
<comment type="caution">
    <text evidence="4">The sequence shown here is derived from an EMBL/GenBank/DDBJ whole genome shotgun (WGS) entry which is preliminary data.</text>
</comment>
<dbReference type="SUPFAM" id="SSF49265">
    <property type="entry name" value="Fibronectin type III"/>
    <property type="match status" value="1"/>
</dbReference>
<evidence type="ECO:0000259" key="2">
    <source>
        <dbReference type="PROSITE" id="PS50172"/>
    </source>
</evidence>
<dbReference type="GO" id="GO:0006893">
    <property type="term" value="P:Golgi to plasma membrane transport"/>
    <property type="evidence" value="ECO:0007669"/>
    <property type="project" value="TreeGrafter"/>
</dbReference>
<dbReference type="InterPro" id="IPR036420">
    <property type="entry name" value="BRCT_dom_sf"/>
</dbReference>
<feature type="region of interest" description="Disordered" evidence="1">
    <location>
        <begin position="240"/>
        <end position="396"/>
    </location>
</feature>
<dbReference type="Proteomes" id="UP000664169">
    <property type="component" value="Unassembled WGS sequence"/>
</dbReference>
<dbReference type="InterPro" id="IPR052827">
    <property type="entry name" value="CHS_Export/Cell_Fusion_Reg"/>
</dbReference>
<accession>A0A8H3FUB5</accession>
<sequence>MAIEFPSILLPPSINSGSIVDITVRRNHDSEAATQAAFDTLQNSIFEKYGLHTPSEPKLRCRNATQTSVVLEWDPIDLATAELRSLSLFRNGAKAGSIPRPMDITSTKISGLAIDTEYTFQLVLRTSAGTYQSEKLEVRTHKMTELSGITVTPGVLPAQLRQSLAIAVERVGGKLVDTVRIDTTHFVCTEGRGKEWERAVEMNIPVVRPEWIEGCEREGRIVGVRGYYLNADPRLRQVGQGIGMGGAPASGHAHSRSRNESQASMRPPSNLADQRRTSGTPANIATDRTGSPQTNVVPPTPPAKDENRESKSGQSVSRSASVSSVSDRGEDANGVDAIKERPRSSGTRVLVQSPMGASHKEQDLPYRAGSAAASSEDVDAPEKQVSDSGTMEDVAL</sequence>
<feature type="domain" description="BRCT" evidence="2">
    <location>
        <begin position="141"/>
        <end position="229"/>
    </location>
</feature>
<protein>
    <recommendedName>
        <fullName evidence="6">Chitin biosynthesis protein CHS5</fullName>
    </recommendedName>
</protein>
<dbReference type="Pfam" id="PF16893">
    <property type="entry name" value="fn3_2"/>
    <property type="match status" value="1"/>
</dbReference>